<dbReference type="PANTHER" id="PTHR47957">
    <property type="entry name" value="ATP-DEPENDENT HELICASE HRQ1"/>
    <property type="match status" value="1"/>
</dbReference>
<dbReference type="PANTHER" id="PTHR47957:SF3">
    <property type="entry name" value="ATP-DEPENDENT HELICASE HRQ1"/>
    <property type="match status" value="1"/>
</dbReference>
<evidence type="ECO:0000259" key="1">
    <source>
        <dbReference type="PROSITE" id="PS51192"/>
    </source>
</evidence>
<evidence type="ECO:0000313" key="2">
    <source>
        <dbReference type="EMBL" id="SDY90725.1"/>
    </source>
</evidence>
<dbReference type="InterPro" id="IPR011545">
    <property type="entry name" value="DEAD/DEAH_box_helicase_dom"/>
</dbReference>
<dbReference type="GO" id="GO:0036297">
    <property type="term" value="P:interstrand cross-link repair"/>
    <property type="evidence" value="ECO:0007669"/>
    <property type="project" value="TreeGrafter"/>
</dbReference>
<keyword evidence="2" id="KW-0547">Nucleotide-binding</keyword>
<proteinExistence type="predicted"/>
<dbReference type="Proteomes" id="UP000199079">
    <property type="component" value="Unassembled WGS sequence"/>
</dbReference>
<dbReference type="GO" id="GO:0043138">
    <property type="term" value="F:3'-5' DNA helicase activity"/>
    <property type="evidence" value="ECO:0007669"/>
    <property type="project" value="TreeGrafter"/>
</dbReference>
<keyword evidence="2" id="KW-0347">Helicase</keyword>
<dbReference type="InterPro" id="IPR014001">
    <property type="entry name" value="Helicase_ATP-bd"/>
</dbReference>
<dbReference type="Gene3D" id="3.40.50.300">
    <property type="entry name" value="P-loop containing nucleotide triphosphate hydrolases"/>
    <property type="match status" value="2"/>
</dbReference>
<keyword evidence="2" id="KW-0378">Hydrolase</keyword>
<dbReference type="GO" id="GO:0005524">
    <property type="term" value="F:ATP binding"/>
    <property type="evidence" value="ECO:0007669"/>
    <property type="project" value="InterPro"/>
</dbReference>
<reference evidence="3" key="1">
    <citation type="submission" date="2016-10" db="EMBL/GenBank/DDBJ databases">
        <authorList>
            <person name="Varghese N."/>
            <person name="Submissions S."/>
        </authorList>
    </citation>
    <scope>NUCLEOTIDE SEQUENCE [LARGE SCALE GENOMIC DNA]</scope>
    <source>
        <strain evidence="3">DC30,IBRC 10041,KCTC 4046</strain>
    </source>
</reference>
<keyword evidence="2" id="KW-0067">ATP-binding</keyword>
<dbReference type="EMBL" id="FNPC01000014">
    <property type="protein sequence ID" value="SDY90725.1"/>
    <property type="molecule type" value="Genomic_DNA"/>
</dbReference>
<dbReference type="PROSITE" id="PS51192">
    <property type="entry name" value="HELICASE_ATP_BIND_1"/>
    <property type="match status" value="1"/>
</dbReference>
<dbReference type="OrthoDB" id="36796at2157"/>
<dbReference type="SMART" id="SM00487">
    <property type="entry name" value="DEXDc"/>
    <property type="match status" value="1"/>
</dbReference>
<feature type="domain" description="Helicase ATP-binding" evidence="1">
    <location>
        <begin position="235"/>
        <end position="466"/>
    </location>
</feature>
<sequence length="911" mass="103964">MSRTQMDGRDDLKTLQAVWNQLPQEFKTELQQRLLRAIDDRCKRQINSGNYDATVALGELYEDFVGTIADDDRFSDAVPRKVGEDHASHLVFQRLVDELEGRNTILYVYDRQRVRSRVAEVTRYFALLRQRFVGEEYDFTPSLTKMVKMDIQSREKPKWGEDGKRINSIVRDIYQEVKISEPAAEFQEAFDSTGDWQDAIETSLTLVRELCHELGMKGLAKYQGRAFERLYLQSVTDDNDGTARVVTASTGGGKTEAFLFPLLTYALTASQANLNGARALLAYPRTDLCDNQFERVVHYLYTIGELIEDDESSPFNQFPLSVNLQHSSSGKVEIDCPECGGRMSAEEDFECSENPDHVIDYVSTGNRAQADIFITTPDTLHRRLMDPYGQNQFWKRGYPPKFVVLDEVHVYTDQYGMHVANLMRRLKATMRAVAEEQDPVLVASSATISNAEDFTKRIFDAPRAEQIKPYSKKDIEEMDESRSEGLEPELEEIGWEYLVFVKSTEPRTVQIPQGDDVYKPRSEWEEFDETNVTNLSTMIQVAFAFYHTILKERPEDDDTKDKILGFVDSIDSVKRLGDYIHDAEGAGGNDDAGLYSLRKPDAFLPETEQTNPDCPKDLFRGSAADHETAVCEPLPPNPELNPCPVYEAGECWWTLQDDFLESMDVYLHKSGRTETPDGSRVNDDEWDMMVTTSALEVGFDHPSIIGTFQYRAPMNIPGFVQRKGRGGRDPGDQPVSVVVLGTFPEDSFYFHHEELLSNPSDEYLKISLDEENEFVRTQHVVSAIFDYVNVRHQDVSDEIYRRLEIPELIRILEDDRDEIERWLDEAFQSADPDFLEGVLDDLTDYVGLTEMALAPHDQLEEAGGFEKFWEALRIESGTKSKQIEREKEQLQKLLTQFEILQGVNAAGGTDE</sequence>
<evidence type="ECO:0000313" key="3">
    <source>
        <dbReference type="Proteomes" id="UP000199079"/>
    </source>
</evidence>
<dbReference type="GO" id="GO:0006289">
    <property type="term" value="P:nucleotide-excision repair"/>
    <property type="evidence" value="ECO:0007669"/>
    <property type="project" value="TreeGrafter"/>
</dbReference>
<gene>
    <name evidence="2" type="ORF">SAMN05216564_11421</name>
</gene>
<name>A0A1H3NQK2_9EURY</name>
<keyword evidence="3" id="KW-1185">Reference proteome</keyword>
<dbReference type="InterPro" id="IPR027417">
    <property type="entry name" value="P-loop_NTPase"/>
</dbReference>
<dbReference type="RefSeq" id="WP_092735088.1">
    <property type="nucleotide sequence ID" value="NZ_FNPC01000014.1"/>
</dbReference>
<dbReference type="SUPFAM" id="SSF52540">
    <property type="entry name" value="P-loop containing nucleoside triphosphate hydrolases"/>
    <property type="match status" value="1"/>
</dbReference>
<accession>A0A1H3NQK2</accession>
<dbReference type="AlphaFoldDB" id="A0A1H3NQK2"/>
<organism evidence="2 3">
    <name type="scientific">Halopenitus persicus</name>
    <dbReference type="NCBI Taxonomy" id="1048396"/>
    <lineage>
        <taxon>Archaea</taxon>
        <taxon>Methanobacteriati</taxon>
        <taxon>Methanobacteriota</taxon>
        <taxon>Stenosarchaea group</taxon>
        <taxon>Halobacteria</taxon>
        <taxon>Halobacteriales</taxon>
        <taxon>Haloferacaceae</taxon>
        <taxon>Halopenitus</taxon>
    </lineage>
</organism>
<protein>
    <submittedName>
        <fullName evidence="2">DEAD/DEAH box helicase</fullName>
    </submittedName>
</protein>
<dbReference type="Pfam" id="PF00270">
    <property type="entry name" value="DEAD"/>
    <property type="match status" value="2"/>
</dbReference>
<dbReference type="GO" id="GO:0003676">
    <property type="term" value="F:nucleic acid binding"/>
    <property type="evidence" value="ECO:0007669"/>
    <property type="project" value="InterPro"/>
</dbReference>